<reference evidence="1 2" key="1">
    <citation type="submission" date="2013-01" db="EMBL/GenBank/DDBJ databases">
        <authorList>
            <person name="Bench S."/>
        </authorList>
    </citation>
    <scope>NUCLEOTIDE SEQUENCE [LARGE SCALE GENOMIC DNA]</scope>
    <source>
        <strain evidence="1 2">WH 0402</strain>
    </source>
</reference>
<protein>
    <submittedName>
        <fullName evidence="1">Uncharacterized protein</fullName>
    </submittedName>
</protein>
<proteinExistence type="predicted"/>
<dbReference type="Proteomes" id="UP000018130">
    <property type="component" value="Unassembled WGS sequence"/>
</dbReference>
<sequence length="77" mass="8710">MVENASKLKNLTLQVDGNAIHLLIIGIQQALFIEPQKDLSINDLILPMAVDLIKRLTKDDEALKKGIFNWFSLRVHS</sequence>
<gene>
    <name evidence="1" type="ORF">CWATWH0402_5688</name>
</gene>
<dbReference type="AlphaFoldDB" id="T2JWC7"/>
<evidence type="ECO:0000313" key="2">
    <source>
        <dbReference type="Proteomes" id="UP000018130"/>
    </source>
</evidence>
<comment type="caution">
    <text evidence="1">The sequence shown here is derived from an EMBL/GenBank/DDBJ whole genome shotgun (WGS) entry which is preliminary data.</text>
</comment>
<reference evidence="1 2" key="2">
    <citation type="submission" date="2013-09" db="EMBL/GenBank/DDBJ databases">
        <title>Whole genome comparison of six Crocosphaera watsonii strains with differing phenotypes.</title>
        <authorList>
            <person name="Bench S.R."/>
            <person name="Heller P."/>
            <person name="Frank I."/>
            <person name="Arciniega M."/>
            <person name="Shilova I.N."/>
            <person name="Zehr J.P."/>
        </authorList>
    </citation>
    <scope>NUCLEOTIDE SEQUENCE [LARGE SCALE GENOMIC DNA]</scope>
    <source>
        <strain evidence="1 2">WH 0402</strain>
    </source>
</reference>
<dbReference type="EMBL" id="CAQN01000993">
    <property type="protein sequence ID" value="CCQ69520.1"/>
    <property type="molecule type" value="Genomic_DNA"/>
</dbReference>
<evidence type="ECO:0000313" key="1">
    <source>
        <dbReference type="EMBL" id="CCQ69520.1"/>
    </source>
</evidence>
<organism evidence="1 2">
    <name type="scientific">Crocosphaera watsonii WH 0402</name>
    <dbReference type="NCBI Taxonomy" id="1284629"/>
    <lineage>
        <taxon>Bacteria</taxon>
        <taxon>Bacillati</taxon>
        <taxon>Cyanobacteriota</taxon>
        <taxon>Cyanophyceae</taxon>
        <taxon>Oscillatoriophycideae</taxon>
        <taxon>Chroococcales</taxon>
        <taxon>Aphanothecaceae</taxon>
        <taxon>Crocosphaera</taxon>
    </lineage>
</organism>
<accession>T2JWC7</accession>
<dbReference type="RefSeq" id="WP_048327051.1">
    <property type="nucleotide sequence ID" value="NZ_CAQN01000993.1"/>
</dbReference>
<name>T2JWC7_CROWT</name>